<accession>A0AA36HS27</accession>
<sequence length="360" mass="39745">MACCLPIARWRTDAANSRQDKTTVTFDAWSILCLLKDYPGLASATGFSQSVTVWRLVSRLKVLPLRHFLIVVPQKTLVPVWASLLEGLPPETLCRVLPALLNEVEVHPTLAAVMKVVEPSHMLEMLRRVPPGHLVSVCKAPSEKLCDLLSNLEHDQVHEALLPMLLEPQQIIDQGLVPVLVNTHDAKRLASIINLVDKEVLLHLLRHVDGEKLAQLVNDFEEDKDFFADGPIIRLLQEASKDYKLLQDKVAPLMQRVDAVKTVRLVSGVQPSKLLEVLRQVDCPTALILMSNANENFVVNMLCGPLDGLVSATAPGVAEVMKLNARIAAAFRAERPDQAAKLLDPVATQEMAVIAQAELR</sequence>
<keyword evidence="2" id="KW-1185">Reference proteome</keyword>
<name>A0AA36HS27_9DINO</name>
<reference evidence="1" key="1">
    <citation type="submission" date="2023-08" db="EMBL/GenBank/DDBJ databases">
        <authorList>
            <person name="Chen Y."/>
            <person name="Shah S."/>
            <person name="Dougan E. K."/>
            <person name="Thang M."/>
            <person name="Chan C."/>
        </authorList>
    </citation>
    <scope>NUCLEOTIDE SEQUENCE</scope>
</reference>
<protein>
    <recommendedName>
        <fullName evidence="3">Magnesium transporter MgtE intracellular domain-containing protein</fullName>
    </recommendedName>
</protein>
<evidence type="ECO:0000313" key="2">
    <source>
        <dbReference type="Proteomes" id="UP001178507"/>
    </source>
</evidence>
<evidence type="ECO:0008006" key="3">
    <source>
        <dbReference type="Google" id="ProtNLM"/>
    </source>
</evidence>
<dbReference type="Proteomes" id="UP001178507">
    <property type="component" value="Unassembled WGS sequence"/>
</dbReference>
<dbReference type="EMBL" id="CAUJNA010000242">
    <property type="protein sequence ID" value="CAJ1374303.1"/>
    <property type="molecule type" value="Genomic_DNA"/>
</dbReference>
<gene>
    <name evidence="1" type="ORF">EVOR1521_LOCUS3883</name>
</gene>
<proteinExistence type="predicted"/>
<organism evidence="1 2">
    <name type="scientific">Effrenium voratum</name>
    <dbReference type="NCBI Taxonomy" id="2562239"/>
    <lineage>
        <taxon>Eukaryota</taxon>
        <taxon>Sar</taxon>
        <taxon>Alveolata</taxon>
        <taxon>Dinophyceae</taxon>
        <taxon>Suessiales</taxon>
        <taxon>Symbiodiniaceae</taxon>
        <taxon>Effrenium</taxon>
    </lineage>
</organism>
<evidence type="ECO:0000313" key="1">
    <source>
        <dbReference type="EMBL" id="CAJ1374303.1"/>
    </source>
</evidence>
<dbReference type="AlphaFoldDB" id="A0AA36HS27"/>
<comment type="caution">
    <text evidence="1">The sequence shown here is derived from an EMBL/GenBank/DDBJ whole genome shotgun (WGS) entry which is preliminary data.</text>
</comment>